<dbReference type="InterPro" id="IPR036397">
    <property type="entry name" value="RNaseH_sf"/>
</dbReference>
<dbReference type="Gene3D" id="3.30.420.10">
    <property type="entry name" value="Ribonuclease H-like superfamily/Ribonuclease H"/>
    <property type="match status" value="1"/>
</dbReference>
<comment type="similarity">
    <text evidence="1">Belongs to the CutC family.</text>
</comment>
<reference evidence="4 5" key="1">
    <citation type="submission" date="2022-01" db="EMBL/GenBank/DDBJ databases">
        <title>A high-quality chromosome-level genome assembly of rohu carp, Labeo rohita.</title>
        <authorList>
            <person name="Arick M.A. II"/>
            <person name="Hsu C.-Y."/>
            <person name="Magbanua Z."/>
            <person name="Pechanova O."/>
            <person name="Grover C."/>
            <person name="Miller E."/>
            <person name="Thrash A."/>
            <person name="Ezzel L."/>
            <person name="Alam S."/>
            <person name="Benzie J."/>
            <person name="Hamilton M."/>
            <person name="Karsi A."/>
            <person name="Lawrence M.L."/>
            <person name="Peterson D.G."/>
        </authorList>
    </citation>
    <scope>NUCLEOTIDE SEQUENCE [LARGE SCALE GENOMIC DNA]</scope>
    <source>
        <strain evidence="5">BAU-BD-2019</strain>
        <tissue evidence="4">Blood</tissue>
    </source>
</reference>
<name>A0ABQ8M6E7_LABRO</name>
<dbReference type="PANTHER" id="PTHR12598">
    <property type="entry name" value="COPPER HOMEOSTASIS PROTEIN CUTC"/>
    <property type="match status" value="1"/>
</dbReference>
<organism evidence="4 5">
    <name type="scientific">Labeo rohita</name>
    <name type="common">Indian major carp</name>
    <name type="synonym">Cyprinus rohita</name>
    <dbReference type="NCBI Taxonomy" id="84645"/>
    <lineage>
        <taxon>Eukaryota</taxon>
        <taxon>Metazoa</taxon>
        <taxon>Chordata</taxon>
        <taxon>Craniata</taxon>
        <taxon>Vertebrata</taxon>
        <taxon>Euteleostomi</taxon>
        <taxon>Actinopterygii</taxon>
        <taxon>Neopterygii</taxon>
        <taxon>Teleostei</taxon>
        <taxon>Ostariophysi</taxon>
        <taxon>Cypriniformes</taxon>
        <taxon>Cyprinidae</taxon>
        <taxon>Labeoninae</taxon>
        <taxon>Labeonini</taxon>
        <taxon>Labeo</taxon>
    </lineage>
</organism>
<evidence type="ECO:0000313" key="4">
    <source>
        <dbReference type="EMBL" id="KAI2657403.1"/>
    </source>
</evidence>
<protein>
    <recommendedName>
        <fullName evidence="2">Copper homeostasis protein cutC homolog</fullName>
    </recommendedName>
</protein>
<evidence type="ECO:0000256" key="1">
    <source>
        <dbReference type="ARBA" id="ARBA00007768"/>
    </source>
</evidence>
<dbReference type="SUPFAM" id="SSF110395">
    <property type="entry name" value="CutC-like"/>
    <property type="match status" value="1"/>
</dbReference>
<dbReference type="Proteomes" id="UP000830375">
    <property type="component" value="Unassembled WGS sequence"/>
</dbReference>
<sequence>MVTEQRSPCKIDRADQTVSHRDLKLGGMVVLTQTYNVTKACPIGLTGSYRDRKPGNLDSETLPAVDVQARFLPLTVLSNSVCRPKPQNYSIPASTMSDGFLMEVCVDSVESAINAERGGAARIELCSNLLEGGLTPSTGLLQVVKENVRIPVYVMIRPRAGDFLYSDWEVEVMKRDIEQMKIHRADGLVFGALTEDGRVDTELCMELLAASRPLPVTFHRAFDMVHDPMVALEALISLDFERILTSGCDSTALEGLPVIKRLVEQAKGRIVIMPGGGITERNLQRILEGSGSQEFHCSARSSKDSTMKFREVKGRKRCGRKKCTSNRDNRTLERIVKQNPFKNVGEIHKEWTAAGVSASRATTHRRMQDMGFSCRIPCVKPLLNNRQRQKCVAWAKDKKDWTAAEWSKVMFSDESKFCISIGNQGPRVWRKRGEAQNPRCLRSSVKFPQNSNVSMGGSLSVPEYAVKVADVTKVRTLNAIAKNIL</sequence>
<evidence type="ECO:0000313" key="5">
    <source>
        <dbReference type="Proteomes" id="UP000830375"/>
    </source>
</evidence>
<dbReference type="HAMAP" id="MF_00795">
    <property type="entry name" value="CutC"/>
    <property type="match status" value="1"/>
</dbReference>
<dbReference type="Gene3D" id="3.20.20.380">
    <property type="entry name" value="Copper homeostasis (CutC) domain"/>
    <property type="match status" value="1"/>
</dbReference>
<keyword evidence="5" id="KW-1185">Reference proteome</keyword>
<comment type="caution">
    <text evidence="4">The sequence shown here is derived from an EMBL/GenBank/DDBJ whole genome shotgun (WGS) entry which is preliminary data.</text>
</comment>
<dbReference type="InterPro" id="IPR036822">
    <property type="entry name" value="CutC-like_dom_sf"/>
</dbReference>
<dbReference type="InterPro" id="IPR005627">
    <property type="entry name" value="CutC-like"/>
</dbReference>
<dbReference type="Pfam" id="PF03932">
    <property type="entry name" value="CutC"/>
    <property type="match status" value="1"/>
</dbReference>
<dbReference type="Pfam" id="PF01498">
    <property type="entry name" value="HTH_Tnp_Tc3_2"/>
    <property type="match status" value="1"/>
</dbReference>
<feature type="domain" description="Transposase Tc1-like" evidence="3">
    <location>
        <begin position="330"/>
        <end position="398"/>
    </location>
</feature>
<proteinExistence type="inferred from homology"/>
<dbReference type="InterPro" id="IPR002492">
    <property type="entry name" value="Transposase_Tc1-like"/>
</dbReference>
<dbReference type="PANTHER" id="PTHR12598:SF0">
    <property type="entry name" value="COPPER HOMEOSTASIS PROTEIN CUTC HOMOLOG"/>
    <property type="match status" value="1"/>
</dbReference>
<evidence type="ECO:0000259" key="3">
    <source>
        <dbReference type="Pfam" id="PF01498"/>
    </source>
</evidence>
<evidence type="ECO:0000256" key="2">
    <source>
        <dbReference type="ARBA" id="ARBA00019014"/>
    </source>
</evidence>
<gene>
    <name evidence="4" type="ORF">H4Q32_008718</name>
</gene>
<accession>A0ABQ8M6E7</accession>
<dbReference type="EMBL" id="JACTAM010000013">
    <property type="protein sequence ID" value="KAI2657403.1"/>
    <property type="molecule type" value="Genomic_DNA"/>
</dbReference>